<dbReference type="InterPro" id="IPR014001">
    <property type="entry name" value="Helicase_ATP-bd"/>
</dbReference>
<evidence type="ECO:0000256" key="8">
    <source>
        <dbReference type="ARBA" id="ARBA00023125"/>
    </source>
</evidence>
<dbReference type="Gene3D" id="3.90.1150.50">
    <property type="entry name" value="Transcription-repair-coupling factor, D7 domain"/>
    <property type="match status" value="1"/>
</dbReference>
<dbReference type="EC" id="3.6.4.-" evidence="13"/>
<dbReference type="Gene3D" id="2.40.10.170">
    <property type="match status" value="1"/>
</dbReference>
<dbReference type="GO" id="GO:0003678">
    <property type="term" value="F:DNA helicase activity"/>
    <property type="evidence" value="ECO:0007669"/>
    <property type="project" value="TreeGrafter"/>
</dbReference>
<evidence type="ECO:0000259" key="15">
    <source>
        <dbReference type="PROSITE" id="PS51192"/>
    </source>
</evidence>
<dbReference type="Pfam" id="PF00271">
    <property type="entry name" value="Helicase_C"/>
    <property type="match status" value="1"/>
</dbReference>
<dbReference type="Pfam" id="PF03461">
    <property type="entry name" value="TRCF"/>
    <property type="match status" value="1"/>
</dbReference>
<dbReference type="PATRIC" id="fig|883067.3.peg.1592"/>
<dbReference type="SMART" id="SM01058">
    <property type="entry name" value="CarD_TRCF"/>
    <property type="match status" value="1"/>
</dbReference>
<dbReference type="Pfam" id="PF02559">
    <property type="entry name" value="CarD_TRCF_RID"/>
    <property type="match status" value="1"/>
</dbReference>
<organism evidence="17 18">
    <name type="scientific">Actinotignum schaalii FB123-CNA-2</name>
    <dbReference type="NCBI Taxonomy" id="883067"/>
    <lineage>
        <taxon>Bacteria</taxon>
        <taxon>Bacillati</taxon>
        <taxon>Actinomycetota</taxon>
        <taxon>Actinomycetes</taxon>
        <taxon>Actinomycetales</taxon>
        <taxon>Actinomycetaceae</taxon>
        <taxon>Actinotignum</taxon>
    </lineage>
</organism>
<proteinExistence type="inferred from homology"/>
<dbReference type="PANTHER" id="PTHR47964">
    <property type="entry name" value="ATP-DEPENDENT DNA HELICASE HOMOLOG RECG, CHLOROPLASTIC"/>
    <property type="match status" value="1"/>
</dbReference>
<dbReference type="Gene3D" id="3.40.50.300">
    <property type="entry name" value="P-loop containing nucleotide triphosphate hydrolases"/>
    <property type="match status" value="2"/>
</dbReference>
<dbReference type="PANTHER" id="PTHR47964:SF1">
    <property type="entry name" value="ATP-DEPENDENT DNA HELICASE HOMOLOG RECG, CHLOROPLASTIC"/>
    <property type="match status" value="1"/>
</dbReference>
<dbReference type="GO" id="GO:0005737">
    <property type="term" value="C:cytoplasm"/>
    <property type="evidence" value="ECO:0007669"/>
    <property type="project" value="UniProtKB-SubCell"/>
</dbReference>
<keyword evidence="4 13" id="KW-0227">DNA damage</keyword>
<evidence type="ECO:0000256" key="9">
    <source>
        <dbReference type="ARBA" id="ARBA00023204"/>
    </source>
</evidence>
<accession>S2VK17</accession>
<feature type="domain" description="Helicase C-terminal" evidence="16">
    <location>
        <begin position="869"/>
        <end position="1019"/>
    </location>
</feature>
<feature type="region of interest" description="Disordered" evidence="14">
    <location>
        <begin position="50"/>
        <end position="76"/>
    </location>
</feature>
<sequence>MQLESLLPLIGADPALSRAAASTATRLDIPMPRGVVPPALAYLAGSGGPGGPGGFSGPGGPTGPSGSSGPTGSTAAHPLHVAITASGREAEILEGAMRAYLPAEQIAVFPSWETLPHERLSPRSDTVARRLLTLRRLAHPEEFEPLRLLIMPVRALLQPITRGLGDLAPVRLRLREDAPMEEVENALVNAAYTRVDMVERRGQFAVRGGILDVFPPTERHPIRVEFFGDTVDEIRTFSVGDQRSMEEREEIYAPPCREILLTESVRTRARSLISELPGATDMLDKIAAGIAPEGMESLTPVLVDGMDAVVDVLPADARLLIIEPERVDQRAESLIATTEEFLAAAWSAAAAGGTPPVQANAASFASVAATREAALTRGQAWWTLGGFSGNALSGNALPGNVTSTAGTFKNDDAGAAVAAREPRKFLGKVDEALAAIGEQARRGVRQVLVVDGPGLARRYAEQLGELDVPASAVAEVPTHLDSGVVYVVAAPIAEGFVLEGQQLGVYAGADLTGRGGSSTRDMRALPKRRRKNAVDPLSLTPGDFVVHDRHGVGRFVRMEKRAIGGKGGQREYIVLEYAPSRRGGPPDQLWVPTDQLDQVSKYSGGESPSLNKMGGADWEKTKSKARAATRKIAAELIRLYAQRMATPGIAFSPDTPWQRELEDAFAYVETPDQLHTIDEVKADMEKPVPMDRLISGDVGYGKTEIAVRAAFKAVQDGRQVAVLVPTTLLVEQHRETFEERYAGFPVRVAALSRFQNARESEEVIAGLADGTIDVVIGTHRLLTGNVRFKALGLVVIDEEQRFGVEHKETLKQMYPNIDVLSMSATPIPRTLEMAVTGVREMSTLATPPEERHPILTYVGARENRQISAAIRRELLRDGQVFYVHNRVGDMGRVAAQLGELVPEARIAVAHGKMSERDLENVIQNFWEHEIDVLICTTIVETGLDISNANTLIVDNADKLGLSQLHQLRGRVGRGRERAYAYFLYDPDRALTETSLERLRTIAANTDLGAGTQVAMKDLEIRGAGNMLGGEQSGHIEGVGFDLYVRMVSEAVAKIRGEIPSDDDASSDVRIELPVEAYLPEDYVPSERLRLEIYTKLAASRGEDQREEIRAELRDRYGEIPEVAARLFRIAQLRDLARSAGLEEITQMGRNVRFAPVALPDSRQARLKRLYPGAMLKPAVRVLMVPVPPAQVGGAMSARPGVMGAAQTSARLGTGAPMEGDELLEWVSRLVTAVFISSVG</sequence>
<evidence type="ECO:0000256" key="11">
    <source>
        <dbReference type="ARBA" id="ARBA00061399"/>
    </source>
</evidence>
<dbReference type="InterPro" id="IPR004576">
    <property type="entry name" value="Mfd"/>
</dbReference>
<dbReference type="InterPro" id="IPR011545">
    <property type="entry name" value="DEAD/DEAH_box_helicase_dom"/>
</dbReference>
<dbReference type="EMBL" id="AGWM01000012">
    <property type="protein sequence ID" value="EPD26340.1"/>
    <property type="molecule type" value="Genomic_DNA"/>
</dbReference>
<evidence type="ECO:0000256" key="7">
    <source>
        <dbReference type="ARBA" id="ARBA00022840"/>
    </source>
</evidence>
<evidence type="ECO:0000256" key="2">
    <source>
        <dbReference type="ARBA" id="ARBA00022490"/>
    </source>
</evidence>
<dbReference type="InterPro" id="IPR047112">
    <property type="entry name" value="RecG/Mfd"/>
</dbReference>
<protein>
    <recommendedName>
        <fullName evidence="12 13">Transcription-repair-coupling factor</fullName>
        <shortName evidence="13">TRCF</shortName>
        <ecNumber evidence="13">3.6.4.-</ecNumber>
    </recommendedName>
</protein>
<dbReference type="STRING" id="59505.FB03_04565"/>
<evidence type="ECO:0000256" key="12">
    <source>
        <dbReference type="ARBA" id="ARBA00070128"/>
    </source>
</evidence>
<keyword evidence="5 13" id="KW-0378">Hydrolase</keyword>
<dbReference type="InterPro" id="IPR001650">
    <property type="entry name" value="Helicase_C-like"/>
</dbReference>
<dbReference type="InterPro" id="IPR005118">
    <property type="entry name" value="TRCF_C"/>
</dbReference>
<evidence type="ECO:0000313" key="18">
    <source>
        <dbReference type="Proteomes" id="UP000014393"/>
    </source>
</evidence>
<comment type="caution">
    <text evidence="17">The sequence shown here is derived from an EMBL/GenBank/DDBJ whole genome shotgun (WGS) entry which is preliminary data.</text>
</comment>
<evidence type="ECO:0000256" key="3">
    <source>
        <dbReference type="ARBA" id="ARBA00022741"/>
    </source>
</evidence>
<dbReference type="FunFam" id="3.40.50.300:FF:000546">
    <property type="entry name" value="Transcription-repair-coupling factor"/>
    <property type="match status" value="1"/>
</dbReference>
<dbReference type="SUPFAM" id="SSF143517">
    <property type="entry name" value="TRCF domain-like"/>
    <property type="match status" value="1"/>
</dbReference>
<keyword evidence="6" id="KW-0347">Helicase</keyword>
<keyword evidence="3 13" id="KW-0547">Nucleotide-binding</keyword>
<dbReference type="SUPFAM" id="SSF52540">
    <property type="entry name" value="P-loop containing nucleoside triphosphate hydrolases"/>
    <property type="match status" value="3"/>
</dbReference>
<dbReference type="GO" id="GO:0005524">
    <property type="term" value="F:ATP binding"/>
    <property type="evidence" value="ECO:0007669"/>
    <property type="project" value="UniProtKB-UniRule"/>
</dbReference>
<evidence type="ECO:0000313" key="17">
    <source>
        <dbReference type="EMBL" id="EPD26340.1"/>
    </source>
</evidence>
<dbReference type="GO" id="GO:0003684">
    <property type="term" value="F:damaged DNA binding"/>
    <property type="evidence" value="ECO:0007669"/>
    <property type="project" value="InterPro"/>
</dbReference>
<dbReference type="FunFam" id="3.40.50.300:FF:000300">
    <property type="entry name" value="Transcription-repair-coupling factor"/>
    <property type="match status" value="1"/>
</dbReference>
<dbReference type="AlphaFoldDB" id="S2VK17"/>
<evidence type="ECO:0000256" key="1">
    <source>
        <dbReference type="ARBA" id="ARBA00004496"/>
    </source>
</evidence>
<dbReference type="HOGENOM" id="CLU_005122_2_2_11"/>
<dbReference type="InterPro" id="IPR036101">
    <property type="entry name" value="CarD-like/TRCF_RID_sf"/>
</dbReference>
<dbReference type="SMART" id="SM00487">
    <property type="entry name" value="DEXDc"/>
    <property type="match status" value="1"/>
</dbReference>
<comment type="similarity">
    <text evidence="11 13">In the C-terminal section; belongs to the helicase family. RecG subfamily.</text>
</comment>
<dbReference type="SUPFAM" id="SSF141259">
    <property type="entry name" value="CarD-like"/>
    <property type="match status" value="1"/>
</dbReference>
<dbReference type="eggNOG" id="COG1197">
    <property type="taxonomic scope" value="Bacteria"/>
</dbReference>
<comment type="similarity">
    <text evidence="10 13">In the N-terminal section; belongs to the UvrB family.</text>
</comment>
<dbReference type="Proteomes" id="UP000014393">
    <property type="component" value="Unassembled WGS sequence"/>
</dbReference>
<dbReference type="GO" id="GO:0016787">
    <property type="term" value="F:hydrolase activity"/>
    <property type="evidence" value="ECO:0007669"/>
    <property type="project" value="UniProtKB-KW"/>
</dbReference>
<evidence type="ECO:0000256" key="13">
    <source>
        <dbReference type="HAMAP-Rule" id="MF_00969"/>
    </source>
</evidence>
<dbReference type="GO" id="GO:0000716">
    <property type="term" value="P:transcription-coupled nucleotide-excision repair, DNA damage recognition"/>
    <property type="evidence" value="ECO:0007669"/>
    <property type="project" value="UniProtKB-UniRule"/>
</dbReference>
<evidence type="ECO:0000256" key="14">
    <source>
        <dbReference type="SAM" id="MobiDB-lite"/>
    </source>
</evidence>
<dbReference type="PROSITE" id="PS51194">
    <property type="entry name" value="HELICASE_CTER"/>
    <property type="match status" value="1"/>
</dbReference>
<dbReference type="HAMAP" id="MF_00969">
    <property type="entry name" value="TRCF"/>
    <property type="match status" value="1"/>
</dbReference>
<feature type="compositionally biased region" description="Low complexity" evidence="14">
    <location>
        <begin position="64"/>
        <end position="74"/>
    </location>
</feature>
<evidence type="ECO:0000256" key="4">
    <source>
        <dbReference type="ARBA" id="ARBA00022763"/>
    </source>
</evidence>
<dbReference type="PROSITE" id="PS51192">
    <property type="entry name" value="HELICASE_ATP_BIND_1"/>
    <property type="match status" value="1"/>
</dbReference>
<comment type="subcellular location">
    <subcellularLocation>
        <location evidence="1 13">Cytoplasm</location>
    </subcellularLocation>
</comment>
<dbReference type="SMART" id="SM00490">
    <property type="entry name" value="HELICc"/>
    <property type="match status" value="1"/>
</dbReference>
<feature type="compositionally biased region" description="Gly residues" evidence="14">
    <location>
        <begin position="50"/>
        <end position="63"/>
    </location>
</feature>
<name>S2VK17_9ACTO</name>
<dbReference type="CDD" id="cd17991">
    <property type="entry name" value="DEXHc_TRCF"/>
    <property type="match status" value="1"/>
</dbReference>
<keyword evidence="18" id="KW-1185">Reference proteome</keyword>
<gene>
    <name evidence="13" type="primary">mfd</name>
    <name evidence="17" type="ORF">HMPREF9237_01620</name>
</gene>
<feature type="domain" description="Helicase ATP-binding" evidence="15">
    <location>
        <begin position="683"/>
        <end position="844"/>
    </location>
</feature>
<reference evidence="17 18" key="1">
    <citation type="submission" date="2013-05" db="EMBL/GenBank/DDBJ databases">
        <title>The Genome Sequence of Actinobaculum schaalii FB123-CNA2.</title>
        <authorList>
            <consortium name="The Broad Institute Genomics Platform"/>
            <person name="Earl A."/>
            <person name="Ward D."/>
            <person name="Feldgarden M."/>
            <person name="Gevers D."/>
            <person name="Saerens B."/>
            <person name="Vaneechoutte M."/>
            <person name="Walker B."/>
            <person name="Young S."/>
            <person name="Zeng Q."/>
            <person name="Gargeya S."/>
            <person name="Fitzgerald M."/>
            <person name="Haas B."/>
            <person name="Abouelleil A."/>
            <person name="Allen A.W."/>
            <person name="Alvarado L."/>
            <person name="Arachchi H.M."/>
            <person name="Berlin A.M."/>
            <person name="Chapman S.B."/>
            <person name="Gainer-Dewar J."/>
            <person name="Goldberg J."/>
            <person name="Griggs A."/>
            <person name="Gujja S."/>
            <person name="Hansen M."/>
            <person name="Howarth C."/>
            <person name="Imamovic A."/>
            <person name="Ireland A."/>
            <person name="Larimer J."/>
            <person name="McCowan C."/>
            <person name="Murphy C."/>
            <person name="Pearson M."/>
            <person name="Poon T.W."/>
            <person name="Priest M."/>
            <person name="Roberts A."/>
            <person name="Saif S."/>
            <person name="Shea T."/>
            <person name="Sisk P."/>
            <person name="Sykes S."/>
            <person name="Wortman J."/>
            <person name="Nusbaum C."/>
            <person name="Birren B."/>
        </authorList>
    </citation>
    <scope>NUCLEOTIDE SEQUENCE [LARGE SCALE GENOMIC DNA]</scope>
    <source>
        <strain evidence="17 18">FB123-CNA-2</strain>
    </source>
</reference>
<evidence type="ECO:0000256" key="5">
    <source>
        <dbReference type="ARBA" id="ARBA00022801"/>
    </source>
</evidence>
<dbReference type="Gene3D" id="3.30.2060.10">
    <property type="entry name" value="Penicillin-binding protein 1b domain"/>
    <property type="match status" value="1"/>
</dbReference>
<keyword evidence="7 13" id="KW-0067">ATP-binding</keyword>
<dbReference type="SMART" id="SM00982">
    <property type="entry name" value="TRCF"/>
    <property type="match status" value="1"/>
</dbReference>
<dbReference type="InterPro" id="IPR041471">
    <property type="entry name" value="UvrB_inter"/>
</dbReference>
<evidence type="ECO:0000259" key="16">
    <source>
        <dbReference type="PROSITE" id="PS51194"/>
    </source>
</evidence>
<dbReference type="InterPro" id="IPR003711">
    <property type="entry name" value="CarD-like/TRCF_RID"/>
</dbReference>
<keyword evidence="8 13" id="KW-0238">DNA-binding</keyword>
<evidence type="ECO:0000256" key="10">
    <source>
        <dbReference type="ARBA" id="ARBA00061104"/>
    </source>
</evidence>
<dbReference type="Pfam" id="PF17757">
    <property type="entry name" value="UvrB_inter"/>
    <property type="match status" value="1"/>
</dbReference>
<dbReference type="RefSeq" id="WP_016443224.1">
    <property type="nucleotide sequence ID" value="NZ_KE150263.1"/>
</dbReference>
<keyword evidence="2 13" id="KW-0963">Cytoplasm</keyword>
<comment type="function">
    <text evidence="13">Couples transcription and DNA repair by recognizing RNA polymerase (RNAP) stalled at DNA lesions. Mediates ATP-dependent release of RNAP and its truncated transcript from the DNA, and recruitment of nucleotide excision repair machinery to the damaged site.</text>
</comment>
<keyword evidence="9 13" id="KW-0234">DNA repair</keyword>
<dbReference type="InterPro" id="IPR027417">
    <property type="entry name" value="P-loop_NTPase"/>
</dbReference>
<dbReference type="Gene3D" id="3.40.50.11180">
    <property type="match status" value="1"/>
</dbReference>
<evidence type="ECO:0000256" key="6">
    <source>
        <dbReference type="ARBA" id="ARBA00022806"/>
    </source>
</evidence>
<dbReference type="Pfam" id="PF00270">
    <property type="entry name" value="DEAD"/>
    <property type="match status" value="1"/>
</dbReference>
<dbReference type="GO" id="GO:0006355">
    <property type="term" value="P:regulation of DNA-templated transcription"/>
    <property type="evidence" value="ECO:0007669"/>
    <property type="project" value="UniProtKB-UniRule"/>
</dbReference>
<dbReference type="NCBIfam" id="TIGR00580">
    <property type="entry name" value="mfd"/>
    <property type="match status" value="1"/>
</dbReference>
<dbReference type="InterPro" id="IPR037235">
    <property type="entry name" value="TRCF-like_C_D7"/>
</dbReference>